<accession>A0A5E7GSP1</accession>
<gene>
    <name evidence="1" type="ORF">PS896_00469</name>
</gene>
<reference evidence="1 2" key="1">
    <citation type="submission" date="2019-09" db="EMBL/GenBank/DDBJ databases">
        <authorList>
            <person name="Chandra G."/>
            <person name="Truman W A."/>
        </authorList>
    </citation>
    <scope>NUCLEOTIDE SEQUENCE [LARGE SCALE GENOMIC DNA]</scope>
    <source>
        <strain evidence="1">PS896</strain>
    </source>
</reference>
<evidence type="ECO:0000313" key="2">
    <source>
        <dbReference type="Proteomes" id="UP000377224"/>
    </source>
</evidence>
<dbReference type="RefSeq" id="WP_150646977.1">
    <property type="nucleotide sequence ID" value="NZ_CABVIN010000001.1"/>
</dbReference>
<proteinExistence type="predicted"/>
<organism evidence="1 2">
    <name type="scientific">Pseudomonas fluorescens</name>
    <dbReference type="NCBI Taxonomy" id="294"/>
    <lineage>
        <taxon>Bacteria</taxon>
        <taxon>Pseudomonadati</taxon>
        <taxon>Pseudomonadota</taxon>
        <taxon>Gammaproteobacteria</taxon>
        <taxon>Pseudomonadales</taxon>
        <taxon>Pseudomonadaceae</taxon>
        <taxon>Pseudomonas</taxon>
    </lineage>
</organism>
<evidence type="ECO:0000313" key="1">
    <source>
        <dbReference type="EMBL" id="VVO54508.1"/>
    </source>
</evidence>
<sequence length="345" mass="37746">MALGFTPVVQIYGANADLLNQRLISWEHIDAAGIESDQLTLTIDLEGLEGLPNLGGKIGLLVGYLEMAEMVDKGQFKVTRLTPTLFPFRLTLVATAAPFSKDDETGFKQRRTASHGPTTLGQLFSKLVSQHGFSSRVAADVAMIKIAHVDQSNETDMGFLTRLAKKYNLVAKPYGDAYVLARPGQIKSISGQKLQDVTLSVTHNNRPGDHAFISATLEEAAREQAKGCKTCFVDAVTGILHWVETGLAPFKTIRQKQPNEADAIAVGEGEVRKMLRQKFKVKITCPGDPRLAAEGLVLLDDTWPDFMRGRWSIDKVTASGNRENSYRCLIDASCLDPKAEAEAKD</sequence>
<protein>
    <recommendedName>
        <fullName evidence="3">Phage tail protein</fullName>
    </recommendedName>
</protein>
<name>A0A5E7GSP1_PSEFL</name>
<dbReference type="AlphaFoldDB" id="A0A5E7GSP1"/>
<dbReference type="EMBL" id="CABVIN010000001">
    <property type="protein sequence ID" value="VVO54508.1"/>
    <property type="molecule type" value="Genomic_DNA"/>
</dbReference>
<dbReference type="Proteomes" id="UP000377224">
    <property type="component" value="Unassembled WGS sequence"/>
</dbReference>
<evidence type="ECO:0008006" key="3">
    <source>
        <dbReference type="Google" id="ProtNLM"/>
    </source>
</evidence>
<dbReference type="SUPFAM" id="SSF69279">
    <property type="entry name" value="Phage tail proteins"/>
    <property type="match status" value="1"/>
</dbReference>